<dbReference type="Pfam" id="PF09368">
    <property type="entry name" value="Sas10"/>
    <property type="match status" value="1"/>
</dbReference>
<feature type="region of interest" description="Disordered" evidence="2">
    <location>
        <begin position="648"/>
        <end position="787"/>
    </location>
</feature>
<feature type="compositionally biased region" description="Acidic residues" evidence="2">
    <location>
        <begin position="35"/>
        <end position="45"/>
    </location>
</feature>
<dbReference type="PANTHER" id="PTHR13237">
    <property type="entry name" value="SOMETHING ABOUT SILENCING PROTEIN 10-RELATED"/>
    <property type="match status" value="1"/>
</dbReference>
<feature type="domain" description="Sas10 C-terminal" evidence="3">
    <location>
        <begin position="757"/>
        <end position="830"/>
    </location>
</feature>
<accession>A0A7S3RAT3</accession>
<reference evidence="4" key="1">
    <citation type="submission" date="2021-01" db="EMBL/GenBank/DDBJ databases">
        <authorList>
            <person name="Corre E."/>
            <person name="Pelletier E."/>
            <person name="Niang G."/>
            <person name="Scheremetjew M."/>
            <person name="Finn R."/>
            <person name="Kale V."/>
            <person name="Holt S."/>
            <person name="Cochrane G."/>
            <person name="Meng A."/>
            <person name="Brown T."/>
            <person name="Cohen L."/>
        </authorList>
    </citation>
    <scope>NUCLEOTIDE SEQUENCE</scope>
    <source>
        <strain evidence="4">CCMP1320</strain>
    </source>
</reference>
<organism evidence="4">
    <name type="scientific">Dunaliella tertiolecta</name>
    <name type="common">Green alga</name>
    <dbReference type="NCBI Taxonomy" id="3047"/>
    <lineage>
        <taxon>Eukaryota</taxon>
        <taxon>Viridiplantae</taxon>
        <taxon>Chlorophyta</taxon>
        <taxon>core chlorophytes</taxon>
        <taxon>Chlorophyceae</taxon>
        <taxon>CS clade</taxon>
        <taxon>Chlamydomonadales</taxon>
        <taxon>Dunaliellaceae</taxon>
        <taxon>Dunaliella</taxon>
    </lineage>
</organism>
<feature type="region of interest" description="Disordered" evidence="2">
    <location>
        <begin position="803"/>
        <end position="831"/>
    </location>
</feature>
<dbReference type="GO" id="GO:0032040">
    <property type="term" value="C:small-subunit processome"/>
    <property type="evidence" value="ECO:0007669"/>
    <property type="project" value="TreeGrafter"/>
</dbReference>
<name>A0A7S3RAT3_DUNTE</name>
<feature type="compositionally biased region" description="Acidic residues" evidence="2">
    <location>
        <begin position="134"/>
        <end position="144"/>
    </location>
</feature>
<protein>
    <recommendedName>
        <fullName evidence="3">Sas10 C-terminal domain-containing protein</fullName>
    </recommendedName>
</protein>
<feature type="compositionally biased region" description="Acidic residues" evidence="2">
    <location>
        <begin position="178"/>
        <end position="193"/>
    </location>
</feature>
<dbReference type="PANTHER" id="PTHR13237:SF9">
    <property type="entry name" value="NEUROGUIDIN"/>
    <property type="match status" value="1"/>
</dbReference>
<dbReference type="InterPro" id="IPR007146">
    <property type="entry name" value="Sas10/Utp3/C1D"/>
</dbReference>
<evidence type="ECO:0000256" key="1">
    <source>
        <dbReference type="ARBA" id="ARBA00022553"/>
    </source>
</evidence>
<feature type="compositionally biased region" description="Basic and acidic residues" evidence="2">
    <location>
        <begin position="721"/>
        <end position="730"/>
    </location>
</feature>
<dbReference type="AlphaFoldDB" id="A0A7S3RAT3"/>
<feature type="compositionally biased region" description="Acidic residues" evidence="2">
    <location>
        <begin position="212"/>
        <end position="233"/>
    </location>
</feature>
<keyword evidence="1" id="KW-0597">Phosphoprotein</keyword>
<feature type="region of interest" description="Disordered" evidence="2">
    <location>
        <begin position="1"/>
        <end position="280"/>
    </location>
</feature>
<evidence type="ECO:0000313" key="4">
    <source>
        <dbReference type="EMBL" id="CAE0507315.1"/>
    </source>
</evidence>
<dbReference type="InterPro" id="IPR018972">
    <property type="entry name" value="Sas10_C_dom"/>
</dbReference>
<feature type="compositionally biased region" description="Low complexity" evidence="2">
    <location>
        <begin position="262"/>
        <end position="277"/>
    </location>
</feature>
<sequence length="831" mass="90616">MARGPKKQRNSLDAGSKKHAKRFPKGAVEVHNADDLSDGSDDEDVFQQKRDKVSLNVDEDDVDDGLDEEEGILNLDGSEEDESDEDDEGDDDEEDLDEEEWMERAIAKGGRTGALAAQAKALGQKLKLQQGEADSSDGEEEEEEAAQRGKKKGAGVDPQEQEDRDWGANKRAYYADGESGEPSDEEAAAEEEAEVRRLQQQRAKRTTAADYGLEEEDEEDEESSSEGEEEEEREGGKEAEDTLEQAAKQAAAKDASKKSSAKKAQPEQQQGQQAAGEHGVQVERVERDLSALSHAERAAALEADAPELLALLGDMEAGLGEVRHKLGPLLDEVKSGRLATKEGLSYLEVKHLMMLHYCAHIVFYVLLKAEGRPVRDHPVMQRLVEIRTCLEKIRPIDKQMAYQVDKLVRATQAAQQAEQGANGAVLQGEMDGALAGPKHVRSSGAGGEDEDDMLAFRPNPSQLLRKTGAPAAPADAGKAGVEDEDEEEGGLGAGKVGVYRPPKLNPVSMDGDNKRSKGLSRDERRRLAEAGRRAARSEIVRSLAAEVAGAPEEERHTLPGLDSSNAIKMRQRLEMRAAEEEDMMTRVPLSREQVKAMKSQRRAGMSTSGFADDFADDVADLVDAAGGAEGGGQARSGLSDLFARQKVSQRFGGEAPRPAMHGGDEDLPRRVPLHERRAQYDATVARKKARSSEFDDDEDMYDLGGGSKRKSNQQPAEEDDFYKAAKEGAMSRKKARAEKYSAPSMAPPLPDEEVPEGQPRKITQEIQKNRGLTPHRRKDLKNPRKKHRIKYADAMVRRKGAVQDVTPGAAGGYGGEATGIKARVTKGRKLG</sequence>
<evidence type="ECO:0000259" key="3">
    <source>
        <dbReference type="Pfam" id="PF09368"/>
    </source>
</evidence>
<dbReference type="Pfam" id="PF04000">
    <property type="entry name" value="Sas10_Utp3"/>
    <property type="match status" value="1"/>
</dbReference>
<feature type="region of interest" description="Disordered" evidence="2">
    <location>
        <begin position="434"/>
        <end position="609"/>
    </location>
</feature>
<dbReference type="GO" id="GO:0000462">
    <property type="term" value="P:maturation of SSU-rRNA from tricistronic rRNA transcript (SSU-rRNA, 5.8S rRNA, LSU-rRNA)"/>
    <property type="evidence" value="ECO:0007669"/>
    <property type="project" value="TreeGrafter"/>
</dbReference>
<dbReference type="EMBL" id="HBIP01037031">
    <property type="protein sequence ID" value="CAE0507315.1"/>
    <property type="molecule type" value="Transcribed_RNA"/>
</dbReference>
<feature type="compositionally biased region" description="Low complexity" evidence="2">
    <location>
        <begin position="113"/>
        <end position="133"/>
    </location>
</feature>
<feature type="compositionally biased region" description="Basic and acidic residues" evidence="2">
    <location>
        <begin position="511"/>
        <end position="539"/>
    </location>
</feature>
<gene>
    <name evidence="4" type="ORF">DTER00134_LOCUS22392</name>
</gene>
<feature type="compositionally biased region" description="Low complexity" evidence="2">
    <location>
        <begin position="468"/>
        <end position="479"/>
    </location>
</feature>
<feature type="compositionally biased region" description="Basic residues" evidence="2">
    <location>
        <begin position="773"/>
        <end position="787"/>
    </location>
</feature>
<feature type="compositionally biased region" description="Acidic residues" evidence="2">
    <location>
        <begin position="57"/>
        <end position="101"/>
    </location>
</feature>
<proteinExistence type="predicted"/>
<feature type="compositionally biased region" description="Basic and acidic residues" evidence="2">
    <location>
        <begin position="662"/>
        <end position="679"/>
    </location>
</feature>
<evidence type="ECO:0000256" key="2">
    <source>
        <dbReference type="SAM" id="MobiDB-lite"/>
    </source>
</evidence>